<proteinExistence type="predicted"/>
<accession>A0A8H6HAL1</accession>
<feature type="non-terminal residue" evidence="1">
    <location>
        <position position="95"/>
    </location>
</feature>
<organism evidence="1 2">
    <name type="scientific">Ephemerocybe angulata</name>
    <dbReference type="NCBI Taxonomy" id="980116"/>
    <lineage>
        <taxon>Eukaryota</taxon>
        <taxon>Fungi</taxon>
        <taxon>Dikarya</taxon>
        <taxon>Basidiomycota</taxon>
        <taxon>Agaricomycotina</taxon>
        <taxon>Agaricomycetes</taxon>
        <taxon>Agaricomycetidae</taxon>
        <taxon>Agaricales</taxon>
        <taxon>Agaricineae</taxon>
        <taxon>Psathyrellaceae</taxon>
        <taxon>Ephemerocybe</taxon>
    </lineage>
</organism>
<reference evidence="1 2" key="1">
    <citation type="submission" date="2020-07" db="EMBL/GenBank/DDBJ databases">
        <title>Comparative genomics of pyrophilous fungi reveals a link between fire events and developmental genes.</title>
        <authorList>
            <consortium name="DOE Joint Genome Institute"/>
            <person name="Steindorff A.S."/>
            <person name="Carver A."/>
            <person name="Calhoun S."/>
            <person name="Stillman K."/>
            <person name="Liu H."/>
            <person name="Lipzen A."/>
            <person name="Pangilinan J."/>
            <person name="Labutti K."/>
            <person name="Bruns T.D."/>
            <person name="Grigoriev I.V."/>
        </authorList>
    </citation>
    <scope>NUCLEOTIDE SEQUENCE [LARGE SCALE GENOMIC DNA]</scope>
    <source>
        <strain evidence="1 2">CBS 144469</strain>
    </source>
</reference>
<sequence length="95" mass="10002">SGALISQLRSLIKALPASIPEAVEGGPLAVFGADPMGCDIPGIAAEDLWKEVLNGVMKAGLGWGMEVDVRTQVQCGRWGLDGLLAFVEYFVSQRG</sequence>
<evidence type="ECO:0000313" key="1">
    <source>
        <dbReference type="EMBL" id="KAF6742612.1"/>
    </source>
</evidence>
<comment type="caution">
    <text evidence="1">The sequence shown here is derived from an EMBL/GenBank/DDBJ whole genome shotgun (WGS) entry which is preliminary data.</text>
</comment>
<dbReference type="Proteomes" id="UP000521943">
    <property type="component" value="Unassembled WGS sequence"/>
</dbReference>
<protein>
    <submittedName>
        <fullName evidence="1">Uncharacterized protein</fullName>
    </submittedName>
</protein>
<dbReference type="OrthoDB" id="3057023at2759"/>
<evidence type="ECO:0000313" key="2">
    <source>
        <dbReference type="Proteomes" id="UP000521943"/>
    </source>
</evidence>
<feature type="non-terminal residue" evidence="1">
    <location>
        <position position="1"/>
    </location>
</feature>
<gene>
    <name evidence="1" type="ORF">DFP72DRAFT_766333</name>
</gene>
<dbReference type="AlphaFoldDB" id="A0A8H6HAL1"/>
<keyword evidence="2" id="KW-1185">Reference proteome</keyword>
<dbReference type="EMBL" id="JACGCI010000179">
    <property type="protein sequence ID" value="KAF6742612.1"/>
    <property type="molecule type" value="Genomic_DNA"/>
</dbReference>
<name>A0A8H6HAL1_9AGAR</name>